<name>A0A8X6VF74_TRICX</name>
<sequence>MKIQGRKIIQERRAAKRIRAVGGPWGNLKHLAYDAPVATMVDLMARIVVTSAVIASTEDFYENCRQSIVRQCW</sequence>
<proteinExistence type="predicted"/>
<accession>A0A8X6VF74</accession>
<keyword evidence="2" id="KW-1185">Reference proteome</keyword>
<organism evidence="1 2">
    <name type="scientific">Trichonephila clavipes</name>
    <name type="common">Golden silk orbweaver</name>
    <name type="synonym">Nephila clavipes</name>
    <dbReference type="NCBI Taxonomy" id="2585209"/>
    <lineage>
        <taxon>Eukaryota</taxon>
        <taxon>Metazoa</taxon>
        <taxon>Ecdysozoa</taxon>
        <taxon>Arthropoda</taxon>
        <taxon>Chelicerata</taxon>
        <taxon>Arachnida</taxon>
        <taxon>Araneae</taxon>
        <taxon>Araneomorphae</taxon>
        <taxon>Entelegynae</taxon>
        <taxon>Araneoidea</taxon>
        <taxon>Nephilidae</taxon>
        <taxon>Trichonephila</taxon>
    </lineage>
</organism>
<comment type="caution">
    <text evidence="1">The sequence shown here is derived from an EMBL/GenBank/DDBJ whole genome shotgun (WGS) entry which is preliminary data.</text>
</comment>
<dbReference type="Proteomes" id="UP000887159">
    <property type="component" value="Unassembled WGS sequence"/>
</dbReference>
<evidence type="ECO:0000313" key="2">
    <source>
        <dbReference type="Proteomes" id="UP000887159"/>
    </source>
</evidence>
<gene>
    <name evidence="1" type="ORF">TNCV_2206451</name>
</gene>
<protein>
    <submittedName>
        <fullName evidence="1">Uncharacterized protein</fullName>
    </submittedName>
</protein>
<dbReference type="EMBL" id="BMAU01021250">
    <property type="protein sequence ID" value="GFY05199.1"/>
    <property type="molecule type" value="Genomic_DNA"/>
</dbReference>
<reference evidence="1" key="1">
    <citation type="submission" date="2020-08" db="EMBL/GenBank/DDBJ databases">
        <title>Multicomponent nature underlies the extraordinary mechanical properties of spider dragline silk.</title>
        <authorList>
            <person name="Kono N."/>
            <person name="Nakamura H."/>
            <person name="Mori M."/>
            <person name="Yoshida Y."/>
            <person name="Ohtoshi R."/>
            <person name="Malay A.D."/>
            <person name="Moran D.A.P."/>
            <person name="Tomita M."/>
            <person name="Numata K."/>
            <person name="Arakawa K."/>
        </authorList>
    </citation>
    <scope>NUCLEOTIDE SEQUENCE</scope>
</reference>
<dbReference type="AlphaFoldDB" id="A0A8X6VF74"/>
<evidence type="ECO:0000313" key="1">
    <source>
        <dbReference type="EMBL" id="GFY05199.1"/>
    </source>
</evidence>